<organism evidence="1 2">
    <name type="scientific">Devosia nanyangense</name>
    <dbReference type="NCBI Taxonomy" id="1228055"/>
    <lineage>
        <taxon>Bacteria</taxon>
        <taxon>Pseudomonadati</taxon>
        <taxon>Pseudomonadota</taxon>
        <taxon>Alphaproteobacteria</taxon>
        <taxon>Hyphomicrobiales</taxon>
        <taxon>Devosiaceae</taxon>
        <taxon>Devosia</taxon>
    </lineage>
</organism>
<evidence type="ECO:0000313" key="1">
    <source>
        <dbReference type="EMBL" id="MBI4923015.1"/>
    </source>
</evidence>
<accession>A0A933NZ61</accession>
<evidence type="ECO:0000313" key="2">
    <source>
        <dbReference type="Proteomes" id="UP000782610"/>
    </source>
</evidence>
<dbReference type="AlphaFoldDB" id="A0A933NZ61"/>
<name>A0A933NZ61_9HYPH</name>
<proteinExistence type="predicted"/>
<dbReference type="Proteomes" id="UP000782610">
    <property type="component" value="Unassembled WGS sequence"/>
</dbReference>
<gene>
    <name evidence="1" type="ORF">HY834_14820</name>
</gene>
<comment type="caution">
    <text evidence="1">The sequence shown here is derived from an EMBL/GenBank/DDBJ whole genome shotgun (WGS) entry which is preliminary data.</text>
</comment>
<reference evidence="1" key="1">
    <citation type="submission" date="2020-07" db="EMBL/GenBank/DDBJ databases">
        <title>Huge and variable diversity of episymbiotic CPR bacteria and DPANN archaea in groundwater ecosystems.</title>
        <authorList>
            <person name="He C.Y."/>
            <person name="Keren R."/>
            <person name="Whittaker M."/>
            <person name="Farag I.F."/>
            <person name="Doudna J."/>
            <person name="Cate J.H.D."/>
            <person name="Banfield J.F."/>
        </authorList>
    </citation>
    <scope>NUCLEOTIDE SEQUENCE</scope>
    <source>
        <strain evidence="1">NC_groundwater_1586_Pr3_B-0.1um_66_15</strain>
    </source>
</reference>
<dbReference type="EMBL" id="JACRAF010000041">
    <property type="protein sequence ID" value="MBI4923015.1"/>
    <property type="molecule type" value="Genomic_DNA"/>
</dbReference>
<sequence length="75" mass="9071">MRYFHPDLTAHLTDRELRELTDWTWLQNRQPSKETFDLWLASPWGELTVRDWLNNRTNVRQGALDDEKLLGREAF</sequence>
<protein>
    <submittedName>
        <fullName evidence="1">Uncharacterized protein</fullName>
    </submittedName>
</protein>